<organism evidence="3 6">
    <name type="scientific">Puccinia graminis f. sp. tritici</name>
    <dbReference type="NCBI Taxonomy" id="56615"/>
    <lineage>
        <taxon>Eukaryota</taxon>
        <taxon>Fungi</taxon>
        <taxon>Dikarya</taxon>
        <taxon>Basidiomycota</taxon>
        <taxon>Pucciniomycotina</taxon>
        <taxon>Pucciniomycetes</taxon>
        <taxon>Pucciniales</taxon>
        <taxon>Pucciniaceae</taxon>
        <taxon>Puccinia</taxon>
    </lineage>
</organism>
<accession>A0A5B0LXB6</accession>
<evidence type="ECO:0000313" key="6">
    <source>
        <dbReference type="Proteomes" id="UP000325313"/>
    </source>
</evidence>
<feature type="region of interest" description="Disordered" evidence="2">
    <location>
        <begin position="85"/>
        <end position="131"/>
    </location>
</feature>
<name>A0A5B0LXB6_PUCGR</name>
<comment type="similarity">
    <text evidence="1">Belongs to the NSE1 family.</text>
</comment>
<keyword evidence="1" id="KW-0479">Metal-binding</keyword>
<dbReference type="GO" id="GO:0008270">
    <property type="term" value="F:zinc ion binding"/>
    <property type="evidence" value="ECO:0007669"/>
    <property type="project" value="UniProtKB-KW"/>
</dbReference>
<dbReference type="GO" id="GO:0006281">
    <property type="term" value="P:DNA repair"/>
    <property type="evidence" value="ECO:0007669"/>
    <property type="project" value="UniProtKB-UniRule"/>
</dbReference>
<protein>
    <recommendedName>
        <fullName evidence="1">Non-structural maintenance of chromosomes element 1 homolog</fullName>
        <ecNumber evidence="1">2.3.2.27</ecNumber>
    </recommendedName>
</protein>
<keyword evidence="1" id="KW-0227">DNA damage</keyword>
<evidence type="ECO:0000256" key="1">
    <source>
        <dbReference type="RuleBase" id="RU368018"/>
    </source>
</evidence>
<keyword evidence="5" id="KW-1185">Reference proteome</keyword>
<keyword evidence="1" id="KW-0234">DNA repair</keyword>
<comment type="catalytic activity">
    <reaction evidence="1">
        <text>S-ubiquitinyl-[E2 ubiquitin-conjugating enzyme]-L-cysteine + [acceptor protein]-L-lysine = [E2 ubiquitin-conjugating enzyme]-L-cysteine + N(6)-ubiquitinyl-[acceptor protein]-L-lysine.</text>
        <dbReference type="EC" id="2.3.2.27"/>
    </reaction>
</comment>
<dbReference type="Pfam" id="PF07574">
    <property type="entry name" value="SMC_Nse1"/>
    <property type="match status" value="1"/>
</dbReference>
<evidence type="ECO:0000256" key="2">
    <source>
        <dbReference type="SAM" id="MobiDB-lite"/>
    </source>
</evidence>
<dbReference type="GO" id="GO:0061630">
    <property type="term" value="F:ubiquitin protein ligase activity"/>
    <property type="evidence" value="ECO:0007669"/>
    <property type="project" value="UniProtKB-EC"/>
</dbReference>
<reference evidence="5 6" key="1">
    <citation type="submission" date="2019-05" db="EMBL/GenBank/DDBJ databases">
        <title>Emergence of the Ug99 lineage of the wheat stem rust pathogen through somatic hybridization.</title>
        <authorList>
            <person name="Li F."/>
            <person name="Upadhyaya N.M."/>
            <person name="Sperschneider J."/>
            <person name="Matny O."/>
            <person name="Nguyen-Phuc H."/>
            <person name="Mago R."/>
            <person name="Raley C."/>
            <person name="Miller M.E."/>
            <person name="Silverstein K.A.T."/>
            <person name="Henningsen E."/>
            <person name="Hirsch C.D."/>
            <person name="Visser B."/>
            <person name="Pretorius Z.A."/>
            <person name="Steffenson B.J."/>
            <person name="Schwessinger B."/>
            <person name="Dodds P.N."/>
            <person name="Figueroa M."/>
        </authorList>
    </citation>
    <scope>NUCLEOTIDE SEQUENCE [LARGE SCALE GENOMIC DNA]</scope>
    <source>
        <strain evidence="4">21-0</strain>
        <strain evidence="3 6">Ug99</strain>
    </source>
</reference>
<gene>
    <name evidence="4" type="ORF">PGT21_016819</name>
    <name evidence="3" type="ORF">PGTUg99_035571</name>
</gene>
<sequence length="131" mass="14936">MALVNTQSDNSAKLGTEFNPTEISFYKKIVNHTILSANSQYCLSRHDCLRLTTILLKVLHQPFHPIPMNLYGHFTYRTLIGEDAPKGKSRATLDDKDSDPENKLTQTTIEPNERRRSKHARIQSTQQPDDA</sequence>
<dbReference type="AlphaFoldDB" id="A0A5B0LXB6"/>
<dbReference type="GO" id="GO:0006310">
    <property type="term" value="P:DNA recombination"/>
    <property type="evidence" value="ECO:0007669"/>
    <property type="project" value="UniProtKB-KW"/>
</dbReference>
<dbReference type="GO" id="GO:0005634">
    <property type="term" value="C:nucleus"/>
    <property type="evidence" value="ECO:0007669"/>
    <property type="project" value="UniProtKB-SubCell"/>
</dbReference>
<keyword evidence="1" id="KW-0863">Zinc-finger</keyword>
<keyword evidence="1" id="KW-0808">Transferase</keyword>
<evidence type="ECO:0000313" key="5">
    <source>
        <dbReference type="Proteomes" id="UP000324748"/>
    </source>
</evidence>
<proteinExistence type="inferred from homology"/>
<comment type="caution">
    <text evidence="3">The sequence shown here is derived from an EMBL/GenBank/DDBJ whole genome shotgun (WGS) entry which is preliminary data.</text>
</comment>
<evidence type="ECO:0000313" key="4">
    <source>
        <dbReference type="EMBL" id="KAA1104259.1"/>
    </source>
</evidence>
<dbReference type="EMBL" id="VSWC01000041">
    <property type="protein sequence ID" value="KAA1104259.1"/>
    <property type="molecule type" value="Genomic_DNA"/>
</dbReference>
<keyword evidence="1" id="KW-0233">DNA recombination</keyword>
<comment type="subcellular location">
    <subcellularLocation>
        <location evidence="1">Nucleus</location>
    </subcellularLocation>
</comment>
<dbReference type="Proteomes" id="UP000324748">
    <property type="component" value="Unassembled WGS sequence"/>
</dbReference>
<dbReference type="OrthoDB" id="185455at2759"/>
<comment type="function">
    <text evidence="1">Acts in a DNA repair pathway for removal of UV-induced DNA damage that is distinct from classical nucleotide excision repair and in repair of ionizing radiation damage. Functions in homologous recombination repair of DNA double strand breaks and in recovery of stalled replication forks.</text>
</comment>
<dbReference type="GO" id="GO:0030915">
    <property type="term" value="C:Smc5-Smc6 complex"/>
    <property type="evidence" value="ECO:0007669"/>
    <property type="project" value="UniProtKB-UniRule"/>
</dbReference>
<feature type="compositionally biased region" description="Basic and acidic residues" evidence="2">
    <location>
        <begin position="85"/>
        <end position="102"/>
    </location>
</feature>
<evidence type="ECO:0000313" key="3">
    <source>
        <dbReference type="EMBL" id="KAA1068669.1"/>
    </source>
</evidence>
<dbReference type="EMBL" id="VDEP01000505">
    <property type="protein sequence ID" value="KAA1068669.1"/>
    <property type="molecule type" value="Genomic_DNA"/>
</dbReference>
<keyword evidence="1" id="KW-0862">Zinc</keyword>
<keyword evidence="1" id="KW-0539">Nucleus</keyword>
<comment type="subunit">
    <text evidence="1">Component of the Smc5-Smc6 complex.</text>
</comment>
<feature type="compositionally biased region" description="Polar residues" evidence="2">
    <location>
        <begin position="122"/>
        <end position="131"/>
    </location>
</feature>
<dbReference type="InterPro" id="IPR011513">
    <property type="entry name" value="Nse1"/>
</dbReference>
<dbReference type="Proteomes" id="UP000325313">
    <property type="component" value="Unassembled WGS sequence"/>
</dbReference>
<dbReference type="EC" id="2.3.2.27" evidence="1"/>
<keyword evidence="1" id="KW-0833">Ubl conjugation pathway</keyword>